<sequence length="243" mass="28455">MNNKINIIFNISLIFNILLLLLCNLFISKMGGLPYLLNKFLQKYYYKVNEYHSTYLHKKSQFEILPKSESAIIFLGDSLTEECQWAELLENPQIKNRGISGDTTERILYRLNAIVESKPRKIFFMIGINDLVNEGKSVEKTLAGYENILTRFSNEIPNTKVFIQSVLPVNNKFRYWQNNNNILQMNQKLKELAQKFNYEYIDVFSLLLDSQNQLDAKYTLDGLHLNGQGYLVWKQAIEKYVID</sequence>
<feature type="domain" description="SGNH hydrolase-type esterase" evidence="2">
    <location>
        <begin position="74"/>
        <end position="230"/>
    </location>
</feature>
<organism evidence="3 4">
    <name type="scientific">Iningainema tapete BLCC-T55</name>
    <dbReference type="NCBI Taxonomy" id="2748662"/>
    <lineage>
        <taxon>Bacteria</taxon>
        <taxon>Bacillati</taxon>
        <taxon>Cyanobacteriota</taxon>
        <taxon>Cyanophyceae</taxon>
        <taxon>Nostocales</taxon>
        <taxon>Scytonemataceae</taxon>
        <taxon>Iningainema tapete</taxon>
    </lineage>
</organism>
<dbReference type="AlphaFoldDB" id="A0A8J6XN68"/>
<dbReference type="InterPro" id="IPR036514">
    <property type="entry name" value="SGNH_hydro_sf"/>
</dbReference>
<reference evidence="3" key="1">
    <citation type="submission" date="2020-09" db="EMBL/GenBank/DDBJ databases">
        <title>Iningainema tapete sp. nov. (Scytonemataceae, Cyanobacteria) from greenhouses in central Florida (USA) produces two types of nodularin with biosynthetic potential for microcystin-LR and anabaenopeptins.</title>
        <authorList>
            <person name="Berthold D.E."/>
            <person name="Lefler F.W."/>
            <person name="Huang I.-S."/>
            <person name="Abdulla H."/>
            <person name="Zimba P.V."/>
            <person name="Laughinghouse H.D. IV."/>
        </authorList>
    </citation>
    <scope>NUCLEOTIDE SEQUENCE</scope>
    <source>
        <strain evidence="3">BLCCT55</strain>
    </source>
</reference>
<dbReference type="Proteomes" id="UP000629098">
    <property type="component" value="Unassembled WGS sequence"/>
</dbReference>
<gene>
    <name evidence="3" type="ORF">ICL16_15645</name>
</gene>
<accession>A0A8J6XN68</accession>
<keyword evidence="1" id="KW-0812">Transmembrane</keyword>
<name>A0A8J6XN68_9CYAN</name>
<dbReference type="PANTHER" id="PTHR30383">
    <property type="entry name" value="THIOESTERASE 1/PROTEASE 1/LYSOPHOSPHOLIPASE L1"/>
    <property type="match status" value="1"/>
</dbReference>
<dbReference type="PANTHER" id="PTHR30383:SF5">
    <property type="entry name" value="SGNH HYDROLASE-TYPE ESTERASE DOMAIN-CONTAINING PROTEIN"/>
    <property type="match status" value="1"/>
</dbReference>
<dbReference type="GO" id="GO:0004622">
    <property type="term" value="F:phosphatidylcholine lysophospholipase activity"/>
    <property type="evidence" value="ECO:0007669"/>
    <property type="project" value="TreeGrafter"/>
</dbReference>
<dbReference type="EMBL" id="JACXAE010000054">
    <property type="protein sequence ID" value="MBD2773467.1"/>
    <property type="molecule type" value="Genomic_DNA"/>
</dbReference>
<evidence type="ECO:0000313" key="3">
    <source>
        <dbReference type="EMBL" id="MBD2773467.1"/>
    </source>
</evidence>
<keyword evidence="1" id="KW-0472">Membrane</keyword>
<dbReference type="SUPFAM" id="SSF52266">
    <property type="entry name" value="SGNH hydrolase"/>
    <property type="match status" value="1"/>
</dbReference>
<keyword evidence="1" id="KW-1133">Transmembrane helix</keyword>
<dbReference type="InterPro" id="IPR013830">
    <property type="entry name" value="SGNH_hydro"/>
</dbReference>
<feature type="transmembrane region" description="Helical" evidence="1">
    <location>
        <begin position="7"/>
        <end position="27"/>
    </location>
</feature>
<dbReference type="InterPro" id="IPR051532">
    <property type="entry name" value="Ester_Hydrolysis_Enzymes"/>
</dbReference>
<proteinExistence type="predicted"/>
<keyword evidence="4" id="KW-1185">Reference proteome</keyword>
<evidence type="ECO:0000313" key="4">
    <source>
        <dbReference type="Proteomes" id="UP000629098"/>
    </source>
</evidence>
<protein>
    <submittedName>
        <fullName evidence="3">G-D-S-L family lipolytic protein</fullName>
    </submittedName>
</protein>
<evidence type="ECO:0000256" key="1">
    <source>
        <dbReference type="SAM" id="Phobius"/>
    </source>
</evidence>
<dbReference type="Pfam" id="PF13472">
    <property type="entry name" value="Lipase_GDSL_2"/>
    <property type="match status" value="1"/>
</dbReference>
<dbReference type="Gene3D" id="3.40.50.1110">
    <property type="entry name" value="SGNH hydrolase"/>
    <property type="match status" value="1"/>
</dbReference>
<comment type="caution">
    <text evidence="3">The sequence shown here is derived from an EMBL/GenBank/DDBJ whole genome shotgun (WGS) entry which is preliminary data.</text>
</comment>
<evidence type="ECO:0000259" key="2">
    <source>
        <dbReference type="Pfam" id="PF13472"/>
    </source>
</evidence>